<reference evidence="1" key="1">
    <citation type="submission" date="2021-03" db="EMBL/GenBank/DDBJ databases">
        <title>Evolutionary innovations through gain and loss of genes in the ectomycorrhizal Boletales.</title>
        <authorList>
            <person name="Wu G."/>
            <person name="Miyauchi S."/>
            <person name="Morin E."/>
            <person name="Yang Z.-L."/>
            <person name="Xu J."/>
            <person name="Martin F.M."/>
        </authorList>
    </citation>
    <scope>NUCLEOTIDE SEQUENCE</scope>
    <source>
        <strain evidence="1">BR01</strain>
    </source>
</reference>
<name>A0A8I2YRY3_9AGAM</name>
<organism evidence="1 2">
    <name type="scientific">Boletus reticuloceps</name>
    <dbReference type="NCBI Taxonomy" id="495285"/>
    <lineage>
        <taxon>Eukaryota</taxon>
        <taxon>Fungi</taxon>
        <taxon>Dikarya</taxon>
        <taxon>Basidiomycota</taxon>
        <taxon>Agaricomycotina</taxon>
        <taxon>Agaricomycetes</taxon>
        <taxon>Agaricomycetidae</taxon>
        <taxon>Boletales</taxon>
        <taxon>Boletineae</taxon>
        <taxon>Boletaceae</taxon>
        <taxon>Boletoideae</taxon>
        <taxon>Boletus</taxon>
    </lineage>
</organism>
<dbReference type="Proteomes" id="UP000683000">
    <property type="component" value="Unassembled WGS sequence"/>
</dbReference>
<evidence type="ECO:0000313" key="1">
    <source>
        <dbReference type="EMBL" id="KAG6378034.1"/>
    </source>
</evidence>
<comment type="caution">
    <text evidence="1">The sequence shown here is derived from an EMBL/GenBank/DDBJ whole genome shotgun (WGS) entry which is preliminary data.</text>
</comment>
<accession>A0A8I2YRY3</accession>
<dbReference type="EMBL" id="JAGFBS010000007">
    <property type="protein sequence ID" value="KAG6378034.1"/>
    <property type="molecule type" value="Genomic_DNA"/>
</dbReference>
<evidence type="ECO:0000313" key="2">
    <source>
        <dbReference type="Proteomes" id="UP000683000"/>
    </source>
</evidence>
<sequence>MTVYHQYKNNDLNDQEMALVGLLVNEARVLHSQEMVDKSNEIKWHDYIIKVRDERIEQLEHALAHRIYNEQYPRRPNILADPNTQNYKSWTASATASDKPSNAIAVDATIRATTI</sequence>
<proteinExistence type="predicted"/>
<dbReference type="AlphaFoldDB" id="A0A8I2YRY3"/>
<protein>
    <submittedName>
        <fullName evidence="1">Uncharacterized protein</fullName>
    </submittedName>
</protein>
<dbReference type="OrthoDB" id="2677202at2759"/>
<gene>
    <name evidence="1" type="ORF">JVT61DRAFT_13714</name>
</gene>
<keyword evidence="2" id="KW-1185">Reference proteome</keyword>